<comment type="catalytic activity">
    <reaction evidence="8">
        <text>an N-acylsphinganine + 2 Fe(II)-[cytochrome b5] + O2 + 2 H(+) = an N-acylsphing-4-enine + 2 Fe(III)-[cytochrome b5] + 2 H2O</text>
        <dbReference type="Rhea" id="RHEA:46544"/>
        <dbReference type="Rhea" id="RHEA-COMP:10438"/>
        <dbReference type="Rhea" id="RHEA-COMP:10439"/>
        <dbReference type="ChEBI" id="CHEBI:15377"/>
        <dbReference type="ChEBI" id="CHEBI:15378"/>
        <dbReference type="ChEBI" id="CHEBI:15379"/>
        <dbReference type="ChEBI" id="CHEBI:29033"/>
        <dbReference type="ChEBI" id="CHEBI:29034"/>
        <dbReference type="ChEBI" id="CHEBI:31488"/>
        <dbReference type="ChEBI" id="CHEBI:52639"/>
        <dbReference type="EC" id="1.14.19.17"/>
    </reaction>
</comment>
<keyword evidence="7 8" id="KW-0472">Membrane</keyword>
<dbReference type="AlphaFoldDB" id="A0AAV5RKJ2"/>
<comment type="similarity">
    <text evidence="2 8">Belongs to the fatty acid desaturase type 1 family. DEGS subfamily.</text>
</comment>
<dbReference type="EMBL" id="BTGC01000008">
    <property type="protein sequence ID" value="GMM51683.1"/>
    <property type="molecule type" value="Genomic_DNA"/>
</dbReference>
<feature type="domain" description="Sphingolipid delta4-desaturase N-terminal" evidence="10">
    <location>
        <begin position="12"/>
        <end position="50"/>
    </location>
</feature>
<keyword evidence="3 9" id="KW-0812">Transmembrane</keyword>
<proteinExistence type="inferred from homology"/>
<evidence type="ECO:0000256" key="5">
    <source>
        <dbReference type="ARBA" id="ARBA00023002"/>
    </source>
</evidence>
<evidence type="ECO:0000256" key="9">
    <source>
        <dbReference type="SAM" id="Phobius"/>
    </source>
</evidence>
<comment type="pathway">
    <text evidence="8">Lipid metabolism; sphingolipid metabolism.</text>
</comment>
<evidence type="ECO:0000256" key="8">
    <source>
        <dbReference type="PIRNR" id="PIRNR017228"/>
    </source>
</evidence>
<dbReference type="GO" id="GO:0046513">
    <property type="term" value="P:ceramide biosynthetic process"/>
    <property type="evidence" value="ECO:0007669"/>
    <property type="project" value="TreeGrafter"/>
</dbReference>
<protein>
    <recommendedName>
        <fullName evidence="8">Sphingolipid delta(4)-desaturase</fullName>
        <ecNumber evidence="8">1.14.19.17</ecNumber>
    </recommendedName>
</protein>
<feature type="transmembrane region" description="Helical" evidence="9">
    <location>
        <begin position="110"/>
        <end position="129"/>
    </location>
</feature>
<dbReference type="Pfam" id="PF00487">
    <property type="entry name" value="FA_desaturase"/>
    <property type="match status" value="1"/>
</dbReference>
<dbReference type="SMART" id="SM01269">
    <property type="entry name" value="Lipid_DES"/>
    <property type="match status" value="1"/>
</dbReference>
<dbReference type="GO" id="GO:0016020">
    <property type="term" value="C:membrane"/>
    <property type="evidence" value="ECO:0007669"/>
    <property type="project" value="UniProtKB-SubCell"/>
</dbReference>
<comment type="function">
    <text evidence="8">Delta(4)-fatty-acid desaturase which introduces a double bond at the 4-position in the long-chain base (LCB) of ceramides.</text>
</comment>
<evidence type="ECO:0000256" key="3">
    <source>
        <dbReference type="ARBA" id="ARBA00022692"/>
    </source>
</evidence>
<evidence type="ECO:0000256" key="7">
    <source>
        <dbReference type="ARBA" id="ARBA00023136"/>
    </source>
</evidence>
<keyword evidence="12" id="KW-1185">Reference proteome</keyword>
<dbReference type="Proteomes" id="UP001362899">
    <property type="component" value="Unassembled WGS sequence"/>
</dbReference>
<feature type="transmembrane region" description="Helical" evidence="9">
    <location>
        <begin position="77"/>
        <end position="98"/>
    </location>
</feature>
<evidence type="ECO:0000313" key="11">
    <source>
        <dbReference type="EMBL" id="GMM51683.1"/>
    </source>
</evidence>
<evidence type="ECO:0000256" key="4">
    <source>
        <dbReference type="ARBA" id="ARBA00022989"/>
    </source>
</evidence>
<organism evidence="11 12">
    <name type="scientific">Starmerella bacillaris</name>
    <name type="common">Yeast</name>
    <name type="synonym">Candida zemplinina</name>
    <dbReference type="NCBI Taxonomy" id="1247836"/>
    <lineage>
        <taxon>Eukaryota</taxon>
        <taxon>Fungi</taxon>
        <taxon>Dikarya</taxon>
        <taxon>Ascomycota</taxon>
        <taxon>Saccharomycotina</taxon>
        <taxon>Dipodascomycetes</taxon>
        <taxon>Dipodascales</taxon>
        <taxon>Trichomonascaceae</taxon>
        <taxon>Starmerella</taxon>
    </lineage>
</organism>
<keyword evidence="8" id="KW-0746">Sphingolipid metabolism</keyword>
<name>A0AAV5RKJ2_STABA</name>
<reference evidence="11 12" key="1">
    <citation type="journal article" date="2023" name="Elife">
        <title>Identification of key yeast species and microbe-microbe interactions impacting larval growth of Drosophila in the wild.</title>
        <authorList>
            <person name="Mure A."/>
            <person name="Sugiura Y."/>
            <person name="Maeda R."/>
            <person name="Honda K."/>
            <person name="Sakurai N."/>
            <person name="Takahashi Y."/>
            <person name="Watada M."/>
            <person name="Katoh T."/>
            <person name="Gotoh A."/>
            <person name="Gotoh Y."/>
            <person name="Taniguchi I."/>
            <person name="Nakamura K."/>
            <person name="Hayashi T."/>
            <person name="Katayama T."/>
            <person name="Uemura T."/>
            <person name="Hattori Y."/>
        </authorList>
    </citation>
    <scope>NUCLEOTIDE SEQUENCE [LARGE SCALE GENOMIC DNA]</scope>
    <source>
        <strain evidence="11 12">SB-73</strain>
    </source>
</reference>
<dbReference type="PANTHER" id="PTHR12879:SF8">
    <property type="entry name" value="SPHINGOLIPID DELTA(4)-DESATURASE DES1"/>
    <property type="match status" value="1"/>
</dbReference>
<feature type="transmembrane region" description="Helical" evidence="9">
    <location>
        <begin position="215"/>
        <end position="238"/>
    </location>
</feature>
<keyword evidence="5 8" id="KW-0560">Oxidoreductase</keyword>
<dbReference type="EC" id="1.14.19.17" evidence="8"/>
<sequence>MADIEKETPLESIDPRFLLTFQEEPHRSRRMEIIAKHPEVTKLNGPEPKTKWIVLGVCTLQITCAILLRNTSLKSPIYWLTAYFIGATCVSNLFLAIHEFSHNLGFKDPIWNRLFACVANLPVGIPYSASFGPYHNLHHKRMGEDGYDTDLPTQLEALFLSSIAGKSFFATFQLFFYALRPMFLYQIPFTWVHYANIAIQFVFNRWLIKHFGWGAYFYLLISAFLSGSLHPIAAHFIAEHYILHTPEKRSPDIQYPETFSYYGWLNIFVYNAGYHSEHHDFPYIAWSRLPELREIAKEFYDPLPYHTSWPKVTFDFILDDNITLWNRVKRPTSLKQRQSLLHAMEKS</sequence>
<evidence type="ECO:0000313" key="12">
    <source>
        <dbReference type="Proteomes" id="UP001362899"/>
    </source>
</evidence>
<dbReference type="Pfam" id="PF08557">
    <property type="entry name" value="Lipid_DES"/>
    <property type="match status" value="1"/>
</dbReference>
<evidence type="ECO:0000256" key="2">
    <source>
        <dbReference type="ARBA" id="ARBA00006146"/>
    </source>
</evidence>
<keyword evidence="4 9" id="KW-1133">Transmembrane helix</keyword>
<dbReference type="CDD" id="cd03508">
    <property type="entry name" value="Delta4-sphingolipid-FADS-like"/>
    <property type="match status" value="1"/>
</dbReference>
<gene>
    <name evidence="11" type="ORF">DASB73_026460</name>
</gene>
<comment type="subcellular location">
    <subcellularLocation>
        <location evidence="1">Membrane</location>
        <topology evidence="1">Multi-pass membrane protein</topology>
    </subcellularLocation>
</comment>
<dbReference type="InterPro" id="IPR005804">
    <property type="entry name" value="FA_desaturase_dom"/>
</dbReference>
<evidence type="ECO:0000256" key="1">
    <source>
        <dbReference type="ARBA" id="ARBA00004141"/>
    </source>
</evidence>
<dbReference type="PIRSF" id="PIRSF017228">
    <property type="entry name" value="Sphnglp_dlt4_des"/>
    <property type="match status" value="1"/>
</dbReference>
<feature type="transmembrane region" description="Helical" evidence="9">
    <location>
        <begin position="157"/>
        <end position="176"/>
    </location>
</feature>
<feature type="transmembrane region" description="Helical" evidence="9">
    <location>
        <begin position="183"/>
        <end position="203"/>
    </location>
</feature>
<dbReference type="PANTHER" id="PTHR12879">
    <property type="entry name" value="SPHINGOLIPID DELTA 4 DESATURASE/C-4 HYDROXYLASE PROTEIN DES2"/>
    <property type="match status" value="1"/>
</dbReference>
<evidence type="ECO:0000256" key="6">
    <source>
        <dbReference type="ARBA" id="ARBA00023098"/>
    </source>
</evidence>
<comment type="caution">
    <text evidence="11">The sequence shown here is derived from an EMBL/GenBank/DDBJ whole genome shotgun (WGS) entry which is preliminary data.</text>
</comment>
<accession>A0AAV5RKJ2</accession>
<evidence type="ECO:0000259" key="10">
    <source>
        <dbReference type="SMART" id="SM01269"/>
    </source>
</evidence>
<dbReference type="GO" id="GO:0042284">
    <property type="term" value="F:sphingolipid delta-4 desaturase activity"/>
    <property type="evidence" value="ECO:0007669"/>
    <property type="project" value="UniProtKB-UniRule"/>
</dbReference>
<dbReference type="InterPro" id="IPR011388">
    <property type="entry name" value="DES1/DES2"/>
</dbReference>
<dbReference type="InterPro" id="IPR013866">
    <property type="entry name" value="Sphingolipid_d4-desaturase_N"/>
</dbReference>
<keyword evidence="6 8" id="KW-0443">Lipid metabolism</keyword>